<dbReference type="SMART" id="SM00317">
    <property type="entry name" value="SET"/>
    <property type="match status" value="1"/>
</dbReference>
<dbReference type="Proteomes" id="UP000800038">
    <property type="component" value="Unassembled WGS sequence"/>
</dbReference>
<dbReference type="Gene3D" id="2.170.270.10">
    <property type="entry name" value="SET domain"/>
    <property type="match status" value="1"/>
</dbReference>
<dbReference type="AlphaFoldDB" id="A0A6A5SLC9"/>
<sequence>MMVRNNGRPQGHLLAIFAIFFVASIATAEIFYTAFSPVIQDGFVNTAAKICPVAQDGYTSNNFPWTHDPTCVNVVLPNEEGTGLGIHQTFCTYTNVNYNNGRGISFVVSPEVAASITSETFGMSVGGLEGQVGEEMGMWEVKEAGWKGRGLFAKKDVGAIFSGESVILKTPVLFVAKELLATPSTSRRQFVLKKAVEQLPRKIQDILMKLDVSVDGTVEDIVTTNGITVKWPWVDENPELLTVIPEAARINHACRPNTLWRFDDYTLSFEVFALKDIKPGEEITRSYGFEKRSSHRRVKSLEANFGFTCQCALCTAPEPILSASNDRLSEIKALKSVLPTDQKDTPQLLGLLPNLIQQLEEEGLLAELPMYEEILAYTWSSFGIEDRARYWAGRARRHWAVVAGRESWDQRRVGDLFDDVRGHSTWMSWEGDPWEGIWKEGTEISPLKELAFPVHRI</sequence>
<evidence type="ECO:0000313" key="3">
    <source>
        <dbReference type="Proteomes" id="UP000800038"/>
    </source>
</evidence>
<evidence type="ECO:0000259" key="1">
    <source>
        <dbReference type="PROSITE" id="PS50280"/>
    </source>
</evidence>
<dbReference type="OrthoDB" id="1028014at2759"/>
<dbReference type="EMBL" id="ML976047">
    <property type="protein sequence ID" value="KAF1941455.1"/>
    <property type="molecule type" value="Genomic_DNA"/>
</dbReference>
<accession>A0A6A5SLC9</accession>
<dbReference type="SUPFAM" id="SSF82199">
    <property type="entry name" value="SET domain"/>
    <property type="match status" value="1"/>
</dbReference>
<protein>
    <submittedName>
        <fullName evidence="2">SET domain-containing protein</fullName>
    </submittedName>
</protein>
<dbReference type="PROSITE" id="PS50280">
    <property type="entry name" value="SET"/>
    <property type="match status" value="1"/>
</dbReference>
<reference evidence="2" key="1">
    <citation type="journal article" date="2020" name="Stud. Mycol.">
        <title>101 Dothideomycetes genomes: a test case for predicting lifestyles and emergence of pathogens.</title>
        <authorList>
            <person name="Haridas S."/>
            <person name="Albert R."/>
            <person name="Binder M."/>
            <person name="Bloem J."/>
            <person name="Labutti K."/>
            <person name="Salamov A."/>
            <person name="Andreopoulos B."/>
            <person name="Baker S."/>
            <person name="Barry K."/>
            <person name="Bills G."/>
            <person name="Bluhm B."/>
            <person name="Cannon C."/>
            <person name="Castanera R."/>
            <person name="Culley D."/>
            <person name="Daum C."/>
            <person name="Ezra D."/>
            <person name="Gonzalez J."/>
            <person name="Henrissat B."/>
            <person name="Kuo A."/>
            <person name="Liang C."/>
            <person name="Lipzen A."/>
            <person name="Lutzoni F."/>
            <person name="Magnuson J."/>
            <person name="Mondo S."/>
            <person name="Nolan M."/>
            <person name="Ohm R."/>
            <person name="Pangilinan J."/>
            <person name="Park H.-J."/>
            <person name="Ramirez L."/>
            <person name="Alfaro M."/>
            <person name="Sun H."/>
            <person name="Tritt A."/>
            <person name="Yoshinaga Y."/>
            <person name="Zwiers L.-H."/>
            <person name="Turgeon B."/>
            <person name="Goodwin S."/>
            <person name="Spatafora J."/>
            <person name="Crous P."/>
            <person name="Grigoriev I."/>
        </authorList>
    </citation>
    <scope>NUCLEOTIDE SEQUENCE</scope>
    <source>
        <strain evidence="2">CBS 161.51</strain>
    </source>
</reference>
<proteinExistence type="predicted"/>
<dbReference type="PANTHER" id="PTHR47332:SF6">
    <property type="entry name" value="SET DOMAIN-CONTAINING PROTEIN"/>
    <property type="match status" value="1"/>
</dbReference>
<dbReference type="InterPro" id="IPR001214">
    <property type="entry name" value="SET_dom"/>
</dbReference>
<dbReference type="InterPro" id="IPR046341">
    <property type="entry name" value="SET_dom_sf"/>
</dbReference>
<dbReference type="Pfam" id="PF00856">
    <property type="entry name" value="SET"/>
    <property type="match status" value="1"/>
</dbReference>
<dbReference type="PANTHER" id="PTHR47332">
    <property type="entry name" value="SET DOMAIN-CONTAINING PROTEIN 5"/>
    <property type="match status" value="1"/>
</dbReference>
<dbReference type="InterPro" id="IPR053185">
    <property type="entry name" value="SET_domain_protein"/>
</dbReference>
<feature type="domain" description="SET" evidence="1">
    <location>
        <begin position="137"/>
        <end position="288"/>
    </location>
</feature>
<keyword evidence="3" id="KW-1185">Reference proteome</keyword>
<organism evidence="2 3">
    <name type="scientific">Clathrospora elynae</name>
    <dbReference type="NCBI Taxonomy" id="706981"/>
    <lineage>
        <taxon>Eukaryota</taxon>
        <taxon>Fungi</taxon>
        <taxon>Dikarya</taxon>
        <taxon>Ascomycota</taxon>
        <taxon>Pezizomycotina</taxon>
        <taxon>Dothideomycetes</taxon>
        <taxon>Pleosporomycetidae</taxon>
        <taxon>Pleosporales</taxon>
        <taxon>Diademaceae</taxon>
        <taxon>Clathrospora</taxon>
    </lineage>
</organism>
<dbReference type="CDD" id="cd20071">
    <property type="entry name" value="SET_SMYD"/>
    <property type="match status" value="1"/>
</dbReference>
<name>A0A6A5SLC9_9PLEO</name>
<gene>
    <name evidence="2" type="ORF">EJ02DRAFT_503467</name>
</gene>
<evidence type="ECO:0000313" key="2">
    <source>
        <dbReference type="EMBL" id="KAF1941455.1"/>
    </source>
</evidence>